<evidence type="ECO:0000313" key="2">
    <source>
        <dbReference type="Proteomes" id="UP000294927"/>
    </source>
</evidence>
<dbReference type="Proteomes" id="UP000294927">
    <property type="component" value="Unassembled WGS sequence"/>
</dbReference>
<dbReference type="AlphaFoldDB" id="A0A4R7VF46"/>
<protein>
    <recommendedName>
        <fullName evidence="3">Tail terminator</fullName>
    </recommendedName>
</protein>
<proteinExistence type="predicted"/>
<dbReference type="RefSeq" id="WP_133905143.1">
    <property type="nucleotide sequence ID" value="NZ_SOCP01000009.1"/>
</dbReference>
<reference evidence="1 2" key="1">
    <citation type="submission" date="2019-03" db="EMBL/GenBank/DDBJ databases">
        <title>Genomic Encyclopedia of Archaeal and Bacterial Type Strains, Phase II (KMG-II): from individual species to whole genera.</title>
        <authorList>
            <person name="Goeker M."/>
        </authorList>
    </citation>
    <scope>NUCLEOTIDE SEQUENCE [LARGE SCALE GENOMIC DNA]</scope>
    <source>
        <strain evidence="1 2">DSM 45499</strain>
    </source>
</reference>
<evidence type="ECO:0008006" key="3">
    <source>
        <dbReference type="Google" id="ProtNLM"/>
    </source>
</evidence>
<comment type="caution">
    <text evidence="1">The sequence shown here is derived from an EMBL/GenBank/DDBJ whole genome shotgun (WGS) entry which is preliminary data.</text>
</comment>
<sequence>MGQSSADGALFFPDVENLVAAFLGTRGELDGVYVGVALPTGFDGGSRAVVVNRLGGGFRSDDFLDDVIALVDAYGGDKTSAHAVANAVRGVLPLITVAGHAGGVVVSEVEESQGPCWSPDRRNGGASRYVMRYRFVVPVRPVSA</sequence>
<keyword evidence="2" id="KW-1185">Reference proteome</keyword>
<dbReference type="EMBL" id="SOCP01000009">
    <property type="protein sequence ID" value="TDV47846.1"/>
    <property type="molecule type" value="Genomic_DNA"/>
</dbReference>
<name>A0A4R7VF46_9PSEU</name>
<accession>A0A4R7VF46</accession>
<evidence type="ECO:0000313" key="1">
    <source>
        <dbReference type="EMBL" id="TDV47846.1"/>
    </source>
</evidence>
<organism evidence="1 2">
    <name type="scientific">Actinophytocola oryzae</name>
    <dbReference type="NCBI Taxonomy" id="502181"/>
    <lineage>
        <taxon>Bacteria</taxon>
        <taxon>Bacillati</taxon>
        <taxon>Actinomycetota</taxon>
        <taxon>Actinomycetes</taxon>
        <taxon>Pseudonocardiales</taxon>
        <taxon>Pseudonocardiaceae</taxon>
    </lineage>
</organism>
<gene>
    <name evidence="1" type="ORF">CLV71_10981</name>
</gene>
<dbReference type="OrthoDB" id="3625315at2"/>